<evidence type="ECO:0000313" key="2">
    <source>
        <dbReference type="EMBL" id="GAA3165522.1"/>
    </source>
</evidence>
<dbReference type="Proteomes" id="UP001500320">
    <property type="component" value="Unassembled WGS sequence"/>
</dbReference>
<feature type="domain" description="YbaK/aminoacyl-tRNA synthetase-associated" evidence="1">
    <location>
        <begin position="29"/>
        <end position="147"/>
    </location>
</feature>
<dbReference type="InterPro" id="IPR036754">
    <property type="entry name" value="YbaK/aa-tRNA-synt-asso_dom_sf"/>
</dbReference>
<evidence type="ECO:0000259" key="1">
    <source>
        <dbReference type="Pfam" id="PF04073"/>
    </source>
</evidence>
<proteinExistence type="predicted"/>
<keyword evidence="3" id="KW-1185">Reference proteome</keyword>
<organism evidence="2 3">
    <name type="scientific">Planomonospora alba</name>
    <dbReference type="NCBI Taxonomy" id="161354"/>
    <lineage>
        <taxon>Bacteria</taxon>
        <taxon>Bacillati</taxon>
        <taxon>Actinomycetota</taxon>
        <taxon>Actinomycetes</taxon>
        <taxon>Streptosporangiales</taxon>
        <taxon>Streptosporangiaceae</taxon>
        <taxon>Planomonospora</taxon>
    </lineage>
</organism>
<dbReference type="RefSeq" id="WP_344866438.1">
    <property type="nucleotide sequence ID" value="NZ_BAAAUT010000091.1"/>
</dbReference>
<dbReference type="Pfam" id="PF04073">
    <property type="entry name" value="tRNA_edit"/>
    <property type="match status" value="1"/>
</dbReference>
<reference evidence="3" key="1">
    <citation type="journal article" date="2019" name="Int. J. Syst. Evol. Microbiol.">
        <title>The Global Catalogue of Microorganisms (GCM) 10K type strain sequencing project: providing services to taxonomists for standard genome sequencing and annotation.</title>
        <authorList>
            <consortium name="The Broad Institute Genomics Platform"/>
            <consortium name="The Broad Institute Genome Sequencing Center for Infectious Disease"/>
            <person name="Wu L."/>
            <person name="Ma J."/>
        </authorList>
    </citation>
    <scope>NUCLEOTIDE SEQUENCE [LARGE SCALE GENOMIC DNA]</scope>
    <source>
        <strain evidence="3">JCM 9373</strain>
    </source>
</reference>
<name>A0ABP6P2F6_9ACTN</name>
<dbReference type="SUPFAM" id="SSF55826">
    <property type="entry name" value="YbaK/ProRS associated domain"/>
    <property type="match status" value="1"/>
</dbReference>
<accession>A0ABP6P2F6</accession>
<sequence length="173" mass="18406">MKDALAIHRWLLTHQIHHEIVRLPRMLTSADELPEVLSVSPAACVGVTVFEVTTRIGPEAVAVVAPVGAPPRPGAVGGVLDVRRVRPASAFTVNSATDYAAGLICPLLLPDTLTVLLDERLTRIGGPVHTPTGERRTALRIHADDLLGLVHGKIADLSVPRPRGEPMTARLVG</sequence>
<comment type="caution">
    <text evidence="2">The sequence shown here is derived from an EMBL/GenBank/DDBJ whole genome shotgun (WGS) entry which is preliminary data.</text>
</comment>
<protein>
    <recommendedName>
        <fullName evidence="1">YbaK/aminoacyl-tRNA synthetase-associated domain-containing protein</fullName>
    </recommendedName>
</protein>
<dbReference type="Gene3D" id="3.90.960.10">
    <property type="entry name" value="YbaK/aminoacyl-tRNA synthetase-associated domain"/>
    <property type="match status" value="1"/>
</dbReference>
<gene>
    <name evidence="2" type="ORF">GCM10010466_65410</name>
</gene>
<dbReference type="InterPro" id="IPR007214">
    <property type="entry name" value="YbaK/aa-tRNA-synth-assoc-dom"/>
</dbReference>
<dbReference type="EMBL" id="BAAAUT010000091">
    <property type="protein sequence ID" value="GAA3165522.1"/>
    <property type="molecule type" value="Genomic_DNA"/>
</dbReference>
<evidence type="ECO:0000313" key="3">
    <source>
        <dbReference type="Proteomes" id="UP001500320"/>
    </source>
</evidence>